<keyword evidence="2 6" id="KW-0698">rRNA processing</keyword>
<gene>
    <name evidence="6 7" type="primary">rsmG</name>
    <name evidence="7" type="ORF">NSPZN2_10950</name>
</gene>
<comment type="function">
    <text evidence="6">Specifically methylates the N7 position of a guanine in 16S rRNA.</text>
</comment>
<keyword evidence="1 6" id="KW-0963">Cytoplasm</keyword>
<evidence type="ECO:0000256" key="2">
    <source>
        <dbReference type="ARBA" id="ARBA00022552"/>
    </source>
</evidence>
<dbReference type="HAMAP" id="MF_00074">
    <property type="entry name" value="16SrRNA_methyltr_G"/>
    <property type="match status" value="1"/>
</dbReference>
<evidence type="ECO:0000313" key="8">
    <source>
        <dbReference type="Proteomes" id="UP000675880"/>
    </source>
</evidence>
<feature type="binding site" evidence="6">
    <location>
        <begin position="106"/>
        <end position="108"/>
    </location>
    <ligand>
        <name>S-adenosyl-L-methionine</name>
        <dbReference type="ChEBI" id="CHEBI:59789"/>
    </ligand>
</feature>
<comment type="caution">
    <text evidence="7">The sequence shown here is derived from an EMBL/GenBank/DDBJ whole genome shotgun (WGS) entry which is preliminary data.</text>
</comment>
<dbReference type="GO" id="GO:0032259">
    <property type="term" value="P:methylation"/>
    <property type="evidence" value="ECO:0007669"/>
    <property type="project" value="UniProtKB-KW"/>
</dbReference>
<feature type="binding site" evidence="6">
    <location>
        <begin position="134"/>
        <end position="135"/>
    </location>
    <ligand>
        <name>S-adenosyl-L-methionine</name>
        <dbReference type="ChEBI" id="CHEBI:59789"/>
    </ligand>
</feature>
<keyword evidence="8" id="KW-1185">Reference proteome</keyword>
<keyword evidence="4 6" id="KW-0808">Transferase</keyword>
<comment type="similarity">
    <text evidence="6">Belongs to the methyltransferase superfamily. RNA methyltransferase RsmG family.</text>
</comment>
<evidence type="ECO:0000256" key="4">
    <source>
        <dbReference type="ARBA" id="ARBA00022679"/>
    </source>
</evidence>
<dbReference type="PIRSF" id="PIRSF003078">
    <property type="entry name" value="GidB"/>
    <property type="match status" value="1"/>
</dbReference>
<dbReference type="Proteomes" id="UP000675880">
    <property type="component" value="Unassembled WGS sequence"/>
</dbReference>
<feature type="binding site" evidence="6">
    <location>
        <position position="83"/>
    </location>
    <ligand>
        <name>S-adenosyl-L-methionine</name>
        <dbReference type="ChEBI" id="CHEBI:59789"/>
    </ligand>
</feature>
<dbReference type="EC" id="2.1.1.-" evidence="6"/>
<feature type="binding site" evidence="6">
    <location>
        <position position="153"/>
    </location>
    <ligand>
        <name>S-adenosyl-L-methionine</name>
        <dbReference type="ChEBI" id="CHEBI:59789"/>
    </ligand>
</feature>
<sequence length="215" mass="24057">MEQDAIQFEHSLRVLAAQLSLPLPDSSIPHFSRYLNELKAWNRAINLTAIDQDIEIVVKHFIDSMAGVKAIDNDSEKSILDIGAGAGFPSIPIKFIRPDSAMVLLEPSEKRSSFLRYMIGSLGLRRMAVVTAKVEDYIERQESAQRFDCIVVRALKVDGRGLELGKLLKPGGKVILYRAERVEKGFELANLALLEELEYELPSGYGHRVLSVFSK</sequence>
<evidence type="ECO:0000313" key="7">
    <source>
        <dbReference type="EMBL" id="CAE6705469.1"/>
    </source>
</evidence>
<dbReference type="CDD" id="cd02440">
    <property type="entry name" value="AdoMet_MTases"/>
    <property type="match status" value="1"/>
</dbReference>
<dbReference type="EMBL" id="CAJNBJ010000001">
    <property type="protein sequence ID" value="CAE6705469.1"/>
    <property type="molecule type" value="Genomic_DNA"/>
</dbReference>
<evidence type="ECO:0000256" key="1">
    <source>
        <dbReference type="ARBA" id="ARBA00022490"/>
    </source>
</evidence>
<name>A0ABM8QMI9_9BACT</name>
<dbReference type="Pfam" id="PF02527">
    <property type="entry name" value="GidB"/>
    <property type="match status" value="1"/>
</dbReference>
<evidence type="ECO:0000256" key="5">
    <source>
        <dbReference type="ARBA" id="ARBA00022691"/>
    </source>
</evidence>
<evidence type="ECO:0000256" key="6">
    <source>
        <dbReference type="HAMAP-Rule" id="MF_00074"/>
    </source>
</evidence>
<dbReference type="SUPFAM" id="SSF53335">
    <property type="entry name" value="S-adenosyl-L-methionine-dependent methyltransferases"/>
    <property type="match status" value="1"/>
</dbReference>
<dbReference type="InterPro" id="IPR029063">
    <property type="entry name" value="SAM-dependent_MTases_sf"/>
</dbReference>
<evidence type="ECO:0000256" key="3">
    <source>
        <dbReference type="ARBA" id="ARBA00022603"/>
    </source>
</evidence>
<comment type="subcellular location">
    <subcellularLocation>
        <location evidence="6">Cytoplasm</location>
    </subcellularLocation>
</comment>
<reference evidence="7 8" key="1">
    <citation type="submission" date="2021-02" db="EMBL/GenBank/DDBJ databases">
        <authorList>
            <person name="Han P."/>
        </authorList>
    </citation>
    <scope>NUCLEOTIDE SEQUENCE [LARGE SCALE GENOMIC DNA]</scope>
    <source>
        <strain evidence="7">Candidatus Nitrospira sp. ZN2</strain>
    </source>
</reference>
<dbReference type="Gene3D" id="3.40.50.150">
    <property type="entry name" value="Vaccinia Virus protein VP39"/>
    <property type="match status" value="1"/>
</dbReference>
<dbReference type="NCBIfam" id="TIGR00138">
    <property type="entry name" value="rsmG_gidB"/>
    <property type="match status" value="1"/>
</dbReference>
<organism evidence="7 8">
    <name type="scientific">Nitrospira defluvii</name>
    <dbReference type="NCBI Taxonomy" id="330214"/>
    <lineage>
        <taxon>Bacteria</taxon>
        <taxon>Pseudomonadati</taxon>
        <taxon>Nitrospirota</taxon>
        <taxon>Nitrospiria</taxon>
        <taxon>Nitrospirales</taxon>
        <taxon>Nitrospiraceae</taxon>
        <taxon>Nitrospira</taxon>
    </lineage>
</organism>
<keyword evidence="5 6" id="KW-0949">S-adenosyl-L-methionine</keyword>
<protein>
    <recommendedName>
        <fullName evidence="6">Ribosomal RNA small subunit methyltransferase G</fullName>
        <ecNumber evidence="6">2.1.1.-</ecNumber>
    </recommendedName>
    <alternativeName>
        <fullName evidence="6">16S rRNA 7-methylguanosine methyltransferase</fullName>
        <shortName evidence="6">16S rRNA m7G methyltransferase</shortName>
    </alternativeName>
</protein>
<feature type="binding site" evidence="6">
    <location>
        <position position="88"/>
    </location>
    <ligand>
        <name>S-adenosyl-L-methionine</name>
        <dbReference type="ChEBI" id="CHEBI:59789"/>
    </ligand>
</feature>
<dbReference type="InterPro" id="IPR003682">
    <property type="entry name" value="rRNA_ssu_MeTfrase_G"/>
</dbReference>
<proteinExistence type="inferred from homology"/>
<accession>A0ABM8QMI9</accession>
<dbReference type="GO" id="GO:0008168">
    <property type="term" value="F:methyltransferase activity"/>
    <property type="evidence" value="ECO:0007669"/>
    <property type="project" value="UniProtKB-KW"/>
</dbReference>
<dbReference type="PANTHER" id="PTHR31760">
    <property type="entry name" value="S-ADENOSYL-L-METHIONINE-DEPENDENT METHYLTRANSFERASES SUPERFAMILY PROTEIN"/>
    <property type="match status" value="1"/>
</dbReference>
<dbReference type="PANTHER" id="PTHR31760:SF0">
    <property type="entry name" value="S-ADENOSYL-L-METHIONINE-DEPENDENT METHYLTRANSFERASES SUPERFAMILY PROTEIN"/>
    <property type="match status" value="1"/>
</dbReference>
<dbReference type="RefSeq" id="WP_213040757.1">
    <property type="nucleotide sequence ID" value="NZ_CAJNBJ010000001.1"/>
</dbReference>
<keyword evidence="3 6" id="KW-0489">Methyltransferase</keyword>